<reference evidence="2" key="1">
    <citation type="submission" date="2019-12" db="EMBL/GenBank/DDBJ databases">
        <title>Genome sequencing and annotation of Brassica cretica.</title>
        <authorList>
            <person name="Studholme D.J."/>
            <person name="Sarris P.F."/>
        </authorList>
    </citation>
    <scope>NUCLEOTIDE SEQUENCE</scope>
    <source>
        <strain evidence="2">PFS-001/15</strain>
        <tissue evidence="2">Leaf</tissue>
    </source>
</reference>
<dbReference type="EMBL" id="QGKW02001988">
    <property type="protein sequence ID" value="KAF2550128.1"/>
    <property type="molecule type" value="Genomic_DNA"/>
</dbReference>
<feature type="region of interest" description="Disordered" evidence="1">
    <location>
        <begin position="130"/>
        <end position="179"/>
    </location>
</feature>
<comment type="caution">
    <text evidence="2">The sequence shown here is derived from an EMBL/GenBank/DDBJ whole genome shotgun (WGS) entry which is preliminary data.</text>
</comment>
<evidence type="ECO:0000256" key="1">
    <source>
        <dbReference type="SAM" id="MobiDB-lite"/>
    </source>
</evidence>
<proteinExistence type="predicted"/>
<evidence type="ECO:0000313" key="2">
    <source>
        <dbReference type="EMBL" id="KAF2550128.1"/>
    </source>
</evidence>
<sequence length="179" mass="20269">MAQGETVEEVAYSSHHVYDARRSETRIKEKTSYLPPVIVGKLNGTPPSNRAIPMKSNSLTIFTVVQVAHRIYVSKRMNRLQSIPPPSIFLLEKQSPLIIRGSSKIKLLTTRRGSDEIETEEREAIRLRRAGNIDQRNRENPGVKPLSPSRRARRGVENRTAPSKRPQATGVRSWLYSSN</sequence>
<organism evidence="2 3">
    <name type="scientific">Brassica cretica</name>
    <name type="common">Mustard</name>
    <dbReference type="NCBI Taxonomy" id="69181"/>
    <lineage>
        <taxon>Eukaryota</taxon>
        <taxon>Viridiplantae</taxon>
        <taxon>Streptophyta</taxon>
        <taxon>Embryophyta</taxon>
        <taxon>Tracheophyta</taxon>
        <taxon>Spermatophyta</taxon>
        <taxon>Magnoliopsida</taxon>
        <taxon>eudicotyledons</taxon>
        <taxon>Gunneridae</taxon>
        <taxon>Pentapetalae</taxon>
        <taxon>rosids</taxon>
        <taxon>malvids</taxon>
        <taxon>Brassicales</taxon>
        <taxon>Brassicaceae</taxon>
        <taxon>Brassiceae</taxon>
        <taxon>Brassica</taxon>
    </lineage>
</organism>
<evidence type="ECO:0000313" key="3">
    <source>
        <dbReference type="Proteomes" id="UP000712281"/>
    </source>
</evidence>
<accession>A0A8S9H149</accession>
<gene>
    <name evidence="2" type="ORF">F2Q68_00037352</name>
</gene>
<protein>
    <submittedName>
        <fullName evidence="2">Uncharacterized protein</fullName>
    </submittedName>
</protein>
<dbReference type="AlphaFoldDB" id="A0A8S9H149"/>
<dbReference type="Proteomes" id="UP000712281">
    <property type="component" value="Unassembled WGS sequence"/>
</dbReference>
<name>A0A8S9H149_BRACR</name>